<dbReference type="AlphaFoldDB" id="A0A0K2X968"/>
<evidence type="ECO:0000256" key="1">
    <source>
        <dbReference type="ARBA" id="ARBA00004429"/>
    </source>
</evidence>
<dbReference type="PANTHER" id="PTHR34299">
    <property type="entry name" value="DIACYLGLYCEROL KINASE"/>
    <property type="match status" value="1"/>
</dbReference>
<feature type="binding site" evidence="22">
    <location>
        <begin position="88"/>
        <end position="89"/>
    </location>
    <ligand>
        <name>ATP</name>
        <dbReference type="ChEBI" id="CHEBI:30616"/>
    </ligand>
</feature>
<feature type="binding site" evidence="21">
    <location>
        <position position="92"/>
    </location>
    <ligand>
        <name>substrate</name>
    </ligand>
</feature>
<dbReference type="GO" id="GO:0006654">
    <property type="term" value="P:phosphatidic acid biosynthetic process"/>
    <property type="evidence" value="ECO:0007669"/>
    <property type="project" value="InterPro"/>
</dbReference>
<dbReference type="GO" id="GO:0004143">
    <property type="term" value="F:ATP-dependent diacylglycerol kinase activity"/>
    <property type="evidence" value="ECO:0007669"/>
    <property type="project" value="UniProtKB-EC"/>
</dbReference>
<keyword evidence="5" id="KW-1003">Cell membrane</keyword>
<keyword evidence="17 24" id="KW-0472">Membrane</keyword>
<evidence type="ECO:0000256" key="11">
    <source>
        <dbReference type="ARBA" id="ARBA00022741"/>
    </source>
</evidence>
<keyword evidence="8 24" id="KW-0808">Transferase</keyword>
<dbReference type="STRING" id="1578720.HAL011_13920"/>
<feature type="active site" description="Proton acceptor" evidence="20">
    <location>
        <position position="63"/>
    </location>
</feature>
<evidence type="ECO:0000313" key="28">
    <source>
        <dbReference type="Proteomes" id="UP000038622"/>
    </source>
</evidence>
<dbReference type="Proteomes" id="UP000038622">
    <property type="component" value="Unassembled WGS sequence"/>
</dbReference>
<feature type="transmembrane region" description="Helical" evidence="24">
    <location>
        <begin position="30"/>
        <end position="54"/>
    </location>
</feature>
<feature type="transmembrane region" description="Helical" evidence="24">
    <location>
        <begin position="93"/>
        <end position="111"/>
    </location>
</feature>
<accession>A0A0K2X968</accession>
<evidence type="ECO:0000256" key="15">
    <source>
        <dbReference type="ARBA" id="ARBA00022989"/>
    </source>
</evidence>
<evidence type="ECO:0000256" key="12">
    <source>
        <dbReference type="ARBA" id="ARBA00022777"/>
    </source>
</evidence>
<evidence type="ECO:0000256" key="22">
    <source>
        <dbReference type="PIRSR" id="PIRSR600829-3"/>
    </source>
</evidence>
<protein>
    <recommendedName>
        <fullName evidence="4 24">Diacylglycerol kinase</fullName>
        <ecNumber evidence="3 24">2.7.1.107</ecNumber>
    </recommendedName>
</protein>
<proteinExistence type="inferred from homology"/>
<evidence type="ECO:0000313" key="26">
    <source>
        <dbReference type="EMBL" id="CRF42763.1"/>
    </source>
</evidence>
<comment type="cofactor">
    <cofactor evidence="23">
        <name>Mg(2+)</name>
        <dbReference type="ChEBI" id="CHEBI:18420"/>
    </cofactor>
    <text evidence="23">Mn(2+), Zn(2+), Cd(2+) and Co(2+) support activity to lesser extents.</text>
</comment>
<name>A0A0K2X968_9HELI</name>
<evidence type="ECO:0000256" key="18">
    <source>
        <dbReference type="ARBA" id="ARBA00023209"/>
    </source>
</evidence>
<dbReference type="RefSeq" id="WP_053941379.1">
    <property type="nucleotide sequence ID" value="NZ_BSCV01000012.1"/>
</dbReference>
<dbReference type="PANTHER" id="PTHR34299:SF1">
    <property type="entry name" value="DIACYLGLYCEROL KINASE"/>
    <property type="match status" value="1"/>
</dbReference>
<comment type="similarity">
    <text evidence="2 24">Belongs to the bacterial diacylglycerol kinase family.</text>
</comment>
<feature type="binding site" evidence="21">
    <location>
        <position position="63"/>
    </location>
    <ligand>
        <name>substrate</name>
    </ligand>
</feature>
<feature type="binding site" evidence="22">
    <location>
        <position position="22"/>
    </location>
    <ligand>
        <name>ATP</name>
        <dbReference type="ChEBI" id="CHEBI:30616"/>
    </ligand>
</feature>
<dbReference type="CDD" id="cd14264">
    <property type="entry name" value="DAGK_IM"/>
    <property type="match status" value="1"/>
</dbReference>
<evidence type="ECO:0000256" key="24">
    <source>
        <dbReference type="RuleBase" id="RU363065"/>
    </source>
</evidence>
<keyword evidence="13 22" id="KW-0067">ATP-binding</keyword>
<dbReference type="PROSITE" id="PS01069">
    <property type="entry name" value="DAGK_PROKAR"/>
    <property type="match status" value="1"/>
</dbReference>
<evidence type="ECO:0000256" key="17">
    <source>
        <dbReference type="ARBA" id="ARBA00023136"/>
    </source>
</evidence>
<evidence type="ECO:0000256" key="7">
    <source>
        <dbReference type="ARBA" id="ARBA00022519"/>
    </source>
</evidence>
<keyword evidence="12 24" id="KW-0418">Kinase</keyword>
<comment type="caution">
    <text evidence="24">Lacks conserved residue(s) required for the propagation of feature annotation.</text>
</comment>
<keyword evidence="6" id="KW-0444">Lipid biosynthesis</keyword>
<feature type="binding site" evidence="21">
    <location>
        <position position="3"/>
    </location>
    <ligand>
        <name>substrate</name>
    </ligand>
</feature>
<comment type="subcellular location">
    <subcellularLocation>
        <location evidence="1">Cell inner membrane</location>
        <topology evidence="1">Multi-pass membrane protein</topology>
    </subcellularLocation>
</comment>
<dbReference type="GO" id="GO:0005886">
    <property type="term" value="C:plasma membrane"/>
    <property type="evidence" value="ECO:0007669"/>
    <property type="project" value="UniProtKB-SubCell"/>
</dbReference>
<organism evidence="27 29">
    <name type="scientific">Helicobacter ailurogastricus</name>
    <dbReference type="NCBI Taxonomy" id="1578720"/>
    <lineage>
        <taxon>Bacteria</taxon>
        <taxon>Pseudomonadati</taxon>
        <taxon>Campylobacterota</taxon>
        <taxon>Epsilonproteobacteria</taxon>
        <taxon>Campylobacterales</taxon>
        <taxon>Helicobacteraceae</taxon>
        <taxon>Helicobacter</taxon>
    </lineage>
</organism>
<keyword evidence="9 24" id="KW-0812">Transmembrane</keyword>
<comment type="catalytic activity">
    <reaction evidence="24">
        <text>a 1,2-diacyl-sn-glycerol + ATP = a 1,2-diacyl-sn-glycero-3-phosphate + ADP + H(+)</text>
        <dbReference type="Rhea" id="RHEA:10272"/>
        <dbReference type="ChEBI" id="CHEBI:15378"/>
        <dbReference type="ChEBI" id="CHEBI:17815"/>
        <dbReference type="ChEBI" id="CHEBI:30616"/>
        <dbReference type="ChEBI" id="CHEBI:58608"/>
        <dbReference type="ChEBI" id="CHEBI:456216"/>
        <dbReference type="EC" id="2.7.1.107"/>
    </reaction>
</comment>
<dbReference type="Gene3D" id="1.10.287.3610">
    <property type="match status" value="1"/>
</dbReference>
<evidence type="ECO:0000256" key="3">
    <source>
        <dbReference type="ARBA" id="ARBA00012133"/>
    </source>
</evidence>
<dbReference type="Proteomes" id="UP000045175">
    <property type="component" value="Unassembled WGS sequence"/>
</dbReference>
<keyword evidence="18" id="KW-0594">Phospholipid biosynthesis</keyword>
<feature type="binding site" evidence="22">
    <location>
        <position position="70"/>
    </location>
    <ligand>
        <name>ATP</name>
        <dbReference type="ChEBI" id="CHEBI:30616"/>
    </ligand>
</feature>
<keyword evidence="28" id="KW-1185">Reference proteome</keyword>
<keyword evidence="19 24" id="KW-1208">Phospholipid metabolism</keyword>
<evidence type="ECO:0000256" key="6">
    <source>
        <dbReference type="ARBA" id="ARBA00022516"/>
    </source>
</evidence>
<dbReference type="Proteomes" id="UP000041394">
    <property type="component" value="Unassembled WGS sequence"/>
</dbReference>
<evidence type="ECO:0000256" key="23">
    <source>
        <dbReference type="PIRSR" id="PIRSR600829-4"/>
    </source>
</evidence>
<evidence type="ECO:0000256" key="8">
    <source>
        <dbReference type="ARBA" id="ARBA00022679"/>
    </source>
</evidence>
<evidence type="ECO:0000313" key="27">
    <source>
        <dbReference type="EMBL" id="CRF43895.1"/>
    </source>
</evidence>
<evidence type="ECO:0000313" key="29">
    <source>
        <dbReference type="Proteomes" id="UP000041394"/>
    </source>
</evidence>
<evidence type="ECO:0000256" key="16">
    <source>
        <dbReference type="ARBA" id="ARBA00023098"/>
    </source>
</evidence>
<keyword evidence="16 24" id="KW-0443">Lipid metabolism</keyword>
<feature type="binding site" evidence="22">
    <location>
        <position position="10"/>
    </location>
    <ligand>
        <name>ATP</name>
        <dbReference type="ChEBI" id="CHEBI:30616"/>
    </ligand>
</feature>
<comment type="function">
    <text evidence="24">Catalyzes the ATP-dependent phosphorylation of sn-l,2-diacylglycerol (DAG) to phosphatidic acid. Involved in the recycling of diacylglycerol produced as a by-product during membrane-derived oligosaccharide (MDO) biosynthesis.</text>
</comment>
<keyword evidence="14 23" id="KW-0460">Magnesium</keyword>
<evidence type="ECO:0000256" key="9">
    <source>
        <dbReference type="ARBA" id="ARBA00022692"/>
    </source>
</evidence>
<dbReference type="InterPro" id="IPR000829">
    <property type="entry name" value="DAGK"/>
</dbReference>
<evidence type="ECO:0000256" key="10">
    <source>
        <dbReference type="ARBA" id="ARBA00022723"/>
    </source>
</evidence>
<dbReference type="GO" id="GO:0005524">
    <property type="term" value="F:ATP binding"/>
    <property type="evidence" value="ECO:0007669"/>
    <property type="project" value="UniProtKB-KW"/>
</dbReference>
<keyword evidence="11 22" id="KW-0547">Nucleotide-binding</keyword>
<dbReference type="EMBL" id="CDMH01000045">
    <property type="protein sequence ID" value="CRF42763.1"/>
    <property type="molecule type" value="Genomic_DNA"/>
</dbReference>
<dbReference type="EMBL" id="CDML01000046">
    <property type="protein sequence ID" value="CRF41589.1"/>
    <property type="molecule type" value="Genomic_DNA"/>
</dbReference>
<keyword evidence="15 24" id="KW-1133">Transmembrane helix</keyword>
<sequence>MKRILQAWLYSKAGLKAAFADEPAFRQVVLLALVGFVGACFLAHSFMQFVLLILPGALCLIVELLNSAIENAVDFTGTHQHPLAKKAKDMGSAAQFVALVFFILVWGGYFVF</sequence>
<evidence type="ECO:0000313" key="30">
    <source>
        <dbReference type="Proteomes" id="UP000045175"/>
    </source>
</evidence>
<evidence type="ECO:0000256" key="4">
    <source>
        <dbReference type="ARBA" id="ARBA00017575"/>
    </source>
</evidence>
<evidence type="ECO:0000256" key="19">
    <source>
        <dbReference type="ARBA" id="ARBA00023264"/>
    </source>
</evidence>
<reference evidence="29 30" key="2">
    <citation type="submission" date="2014-12" db="EMBL/GenBank/DDBJ databases">
        <authorList>
            <person name="Jaenicke S."/>
        </authorList>
    </citation>
    <scope>NUCLEOTIDE SEQUENCE [LARGE SCALE GENOMIC DNA]</scope>
</reference>
<reference evidence="28" key="3">
    <citation type="submission" date="2014-12" db="EMBL/GenBank/DDBJ databases">
        <authorList>
            <person name="Smet A."/>
        </authorList>
    </citation>
    <scope>NUCLEOTIDE SEQUENCE [LARGE SCALE GENOMIC DNA]</scope>
</reference>
<dbReference type="InterPro" id="IPR033718">
    <property type="entry name" value="DAGK_prok"/>
</dbReference>
<feature type="binding site" evidence="22">
    <location>
        <position position="3"/>
    </location>
    <ligand>
        <name>ATP</name>
        <dbReference type="ChEBI" id="CHEBI:30616"/>
    </ligand>
</feature>
<dbReference type="InterPro" id="IPR036945">
    <property type="entry name" value="DAGK_sf"/>
</dbReference>
<dbReference type="EC" id="2.7.1.107" evidence="3 24"/>
<feature type="binding site" evidence="23">
    <location>
        <position position="22"/>
    </location>
    <ligand>
        <name>a divalent metal cation</name>
        <dbReference type="ChEBI" id="CHEBI:60240"/>
    </ligand>
</feature>
<evidence type="ECO:0000313" key="25">
    <source>
        <dbReference type="EMBL" id="CRF41589.1"/>
    </source>
</evidence>
<feature type="binding site" evidence="23">
    <location>
        <position position="70"/>
    </location>
    <ligand>
        <name>a divalent metal cation</name>
        <dbReference type="ChEBI" id="CHEBI:60240"/>
    </ligand>
</feature>
<evidence type="ECO:0000256" key="5">
    <source>
        <dbReference type="ARBA" id="ARBA00022475"/>
    </source>
</evidence>
<evidence type="ECO:0000256" key="13">
    <source>
        <dbReference type="ARBA" id="ARBA00022840"/>
    </source>
</evidence>
<dbReference type="GO" id="GO:0046872">
    <property type="term" value="F:metal ion binding"/>
    <property type="evidence" value="ECO:0007669"/>
    <property type="project" value="UniProtKB-KW"/>
</dbReference>
<evidence type="ECO:0000256" key="2">
    <source>
        <dbReference type="ARBA" id="ARBA00005967"/>
    </source>
</evidence>
<evidence type="ECO:0000256" key="20">
    <source>
        <dbReference type="PIRSR" id="PIRSR600829-1"/>
    </source>
</evidence>
<reference evidence="27" key="1">
    <citation type="submission" date="2014-12" db="EMBL/GenBank/DDBJ databases">
        <title>Whole genome sequences of four Staphylococcus schleiferi canine isolates.</title>
        <authorList>
            <person name="Misic A.M."/>
            <person name="Cain C."/>
            <person name="Morris D.O."/>
            <person name="Rankin S."/>
            <person name="Beiting D."/>
        </authorList>
    </citation>
    <scope>NUCLEOTIDE SEQUENCE</scope>
    <source>
        <strain evidence="25">ASB11</strain>
        <strain evidence="26">ASB13</strain>
        <strain evidence="27">ASB9</strain>
    </source>
</reference>
<dbReference type="OrthoDB" id="5460798at2"/>
<dbReference type="Pfam" id="PF01219">
    <property type="entry name" value="DAGK_prokar"/>
    <property type="match status" value="1"/>
</dbReference>
<evidence type="ECO:0000256" key="21">
    <source>
        <dbReference type="PIRSR" id="PIRSR600829-2"/>
    </source>
</evidence>
<keyword evidence="10 23" id="KW-0479">Metal-binding</keyword>
<gene>
    <name evidence="25" type="ORF">HAL011_13920</name>
    <name evidence="26" type="ORF">HAL013_09700</name>
    <name evidence="27" type="ORF">HAL09_04530</name>
</gene>
<evidence type="ECO:0000256" key="14">
    <source>
        <dbReference type="ARBA" id="ARBA00022842"/>
    </source>
</evidence>
<dbReference type="EMBL" id="CDMN01000017">
    <property type="protein sequence ID" value="CRF43895.1"/>
    <property type="molecule type" value="Genomic_DNA"/>
</dbReference>
<keyword evidence="7" id="KW-0997">Cell inner membrane</keyword>